<dbReference type="SUPFAM" id="SSF52402">
    <property type="entry name" value="Adenine nucleotide alpha hydrolases-like"/>
    <property type="match status" value="1"/>
</dbReference>
<dbReference type="GO" id="GO:0000155">
    <property type="term" value="F:phosphorelay sensor kinase activity"/>
    <property type="evidence" value="ECO:0007669"/>
    <property type="project" value="TreeGrafter"/>
</dbReference>
<dbReference type="OrthoDB" id="1707003at2"/>
<comment type="caution">
    <text evidence="3">The sequence shown here is derived from an EMBL/GenBank/DDBJ whole genome shotgun (WGS) entry which is preliminary data.</text>
</comment>
<dbReference type="PANTHER" id="PTHR45569">
    <property type="entry name" value="SENSOR PROTEIN KDPD"/>
    <property type="match status" value="1"/>
</dbReference>
<reference evidence="2" key="2">
    <citation type="submission" date="2022-01" db="EMBL/GenBank/DDBJ databases">
        <title>Collection of gut derived symbiotic bacterial strains cultured from healthy donors.</title>
        <authorList>
            <person name="Lin H."/>
            <person name="Kohout C."/>
            <person name="Waligurski E."/>
            <person name="Pamer E.G."/>
        </authorList>
    </citation>
    <scope>NUCLEOTIDE SEQUENCE</scope>
    <source>
        <strain evidence="2">MSK.14.39</strain>
    </source>
</reference>
<evidence type="ECO:0000259" key="1">
    <source>
        <dbReference type="Pfam" id="PF00582"/>
    </source>
</evidence>
<dbReference type="Proteomes" id="UP000462760">
    <property type="component" value="Unassembled WGS sequence"/>
</dbReference>
<keyword evidence="5" id="KW-1185">Reference proteome</keyword>
<organism evidence="3 4">
    <name type="scientific">Anaerosalibacter bizertensis</name>
    <dbReference type="NCBI Taxonomy" id="932217"/>
    <lineage>
        <taxon>Bacteria</taxon>
        <taxon>Bacillati</taxon>
        <taxon>Bacillota</taxon>
        <taxon>Tissierellia</taxon>
        <taxon>Tissierellales</taxon>
        <taxon>Sporanaerobacteraceae</taxon>
        <taxon>Anaerosalibacter</taxon>
    </lineage>
</organism>
<dbReference type="InterPro" id="IPR006016">
    <property type="entry name" value="UspA"/>
</dbReference>
<evidence type="ECO:0000313" key="3">
    <source>
        <dbReference type="EMBL" id="MSS43612.1"/>
    </source>
</evidence>
<evidence type="ECO:0000313" key="4">
    <source>
        <dbReference type="Proteomes" id="UP000462760"/>
    </source>
</evidence>
<dbReference type="AlphaFoldDB" id="A0A844FI43"/>
<protein>
    <submittedName>
        <fullName evidence="2 3">Universal stress protein</fullName>
    </submittedName>
</protein>
<sequence length="129" mass="14781">MKNKETKNIMVCVTQQKTCERLIVNGYSMKEKEEDKLYVIHVVNEKDKFLDKNSDGEALEYLFNVSKKVGADLAVLRSKDVVKTIKDFANENNITHILMGASPEPDKRESQNITFKLQQALSEVEFIVL</sequence>
<dbReference type="Gene3D" id="3.40.50.620">
    <property type="entry name" value="HUPs"/>
    <property type="match status" value="1"/>
</dbReference>
<feature type="domain" description="UspA" evidence="1">
    <location>
        <begin position="6"/>
        <end position="102"/>
    </location>
</feature>
<evidence type="ECO:0000313" key="2">
    <source>
        <dbReference type="EMBL" id="MCG4565020.1"/>
    </source>
</evidence>
<proteinExistence type="predicted"/>
<name>A0A844FI43_9FIRM</name>
<dbReference type="InterPro" id="IPR052023">
    <property type="entry name" value="Histidine_kinase_KdpD"/>
</dbReference>
<dbReference type="EMBL" id="VULR01000009">
    <property type="protein sequence ID" value="MSS43612.1"/>
    <property type="molecule type" value="Genomic_DNA"/>
</dbReference>
<gene>
    <name evidence="3" type="ORF">FYJ27_07720</name>
    <name evidence="2" type="ORF">L0P62_06125</name>
</gene>
<dbReference type="InterPro" id="IPR014729">
    <property type="entry name" value="Rossmann-like_a/b/a_fold"/>
</dbReference>
<reference evidence="3 4" key="1">
    <citation type="submission" date="2019-08" db="EMBL/GenBank/DDBJ databases">
        <title>In-depth cultivation of the pig gut microbiome towards novel bacterial diversity and tailored functional studies.</title>
        <authorList>
            <person name="Wylensek D."/>
            <person name="Hitch T.C.A."/>
            <person name="Clavel T."/>
        </authorList>
    </citation>
    <scope>NUCLEOTIDE SEQUENCE [LARGE SCALE GENOMIC DNA]</scope>
    <source>
        <strain evidence="3 4">Med78-601-WT-4W-RMD-3</strain>
    </source>
</reference>
<dbReference type="Proteomes" id="UP001108123">
    <property type="component" value="Unassembled WGS sequence"/>
</dbReference>
<evidence type="ECO:0000313" key="5">
    <source>
        <dbReference type="Proteomes" id="UP001108123"/>
    </source>
</evidence>
<dbReference type="Pfam" id="PF00582">
    <property type="entry name" value="Usp"/>
    <property type="match status" value="1"/>
</dbReference>
<dbReference type="GO" id="GO:0005886">
    <property type="term" value="C:plasma membrane"/>
    <property type="evidence" value="ECO:0007669"/>
    <property type="project" value="TreeGrafter"/>
</dbReference>
<dbReference type="RefSeq" id="WP_154484290.1">
    <property type="nucleotide sequence ID" value="NZ_JAJBNW010000092.1"/>
</dbReference>
<dbReference type="EMBL" id="JAKNID010000018">
    <property type="protein sequence ID" value="MCG4565020.1"/>
    <property type="molecule type" value="Genomic_DNA"/>
</dbReference>
<accession>A0A844FI43</accession>
<dbReference type="PANTHER" id="PTHR45569:SF1">
    <property type="entry name" value="SENSOR PROTEIN KDPD"/>
    <property type="match status" value="1"/>
</dbReference>